<feature type="region of interest" description="Disordered" evidence="10">
    <location>
        <begin position="201"/>
        <end position="227"/>
    </location>
</feature>
<comment type="caution">
    <text evidence="11">The sequence shown here is derived from an EMBL/GenBank/DDBJ whole genome shotgun (WGS) entry which is preliminary data.</text>
</comment>
<evidence type="ECO:0000256" key="3">
    <source>
        <dbReference type="ARBA" id="ARBA00022692"/>
    </source>
</evidence>
<keyword evidence="6" id="KW-0496">Mitochondrion</keyword>
<sequence length="588" mass="65819">MAFRRTEGMSIMQALAMTVAEIPVFVYTTFGQSVFSQLRLSPGLRKVLFATALGTVALALAAHQLKRRRRRKKQIAPDKCGFKPGGITVPILPTRRVSSVKKGYSSRRVQSPGSKSNDTLSGISSIEPSKHSSSSHSLASMVAVNSSSPVPPGMWEAQAMGDAGAIGDSSAESLYVQGMELFEEALQKWEQALSIRQRDSACTSTPVPWDSRKQQESMSENISEEESQKREFAEKLESLLHRAYHLQEEFGSSLPSDSVLLDLEKTLMLPLADGSLRLRTDDEDSSASEDSFFSAAELFDSLPFEQMPFHLSKPAAAYEEALQLVKEGKVACRTLRTELLGCYSDQDFLAKLHCVRQAFQELLEDESNQLFFGEVGKQMMIGLMTKAEKNPKAFLESYEEMLRYALKQETWPTTQQELEGRGVVCMSFFDIVLDFILMDAFEDLENPPSSVLAVLRNRWLSDSFKETALATACWSVLKAKRRLLMVPDGFISHFYSVSEHVSPVLAFGFLGPKQQLSEVCSFFKHQIVQYLKDMFDFDNVRYTTVQLLAEDILQLSRRRSEILLGYLGTETSPEMNGVLPGETEPLKE</sequence>
<evidence type="ECO:0000313" key="12">
    <source>
        <dbReference type="Proteomes" id="UP000539920"/>
    </source>
</evidence>
<feature type="region of interest" description="Disordered" evidence="10">
    <location>
        <begin position="98"/>
        <end position="138"/>
    </location>
</feature>
<evidence type="ECO:0000256" key="2">
    <source>
        <dbReference type="ARBA" id="ARBA00008969"/>
    </source>
</evidence>
<dbReference type="GO" id="GO:0005741">
    <property type="term" value="C:mitochondrial outer membrane"/>
    <property type="evidence" value="ECO:0007669"/>
    <property type="project" value="UniProtKB-SubCell"/>
</dbReference>
<proteinExistence type="inferred from homology"/>
<protein>
    <recommendedName>
        <fullName evidence="8">Mitoguardin 2</fullName>
    </recommendedName>
    <alternativeName>
        <fullName evidence="9">Protein FAM73B</fullName>
    </alternativeName>
</protein>
<feature type="compositionally biased region" description="Polar residues" evidence="10">
    <location>
        <begin position="107"/>
        <end position="120"/>
    </location>
</feature>
<organism evidence="11 12">
    <name type="scientific">Ploceus nigricollis</name>
    <dbReference type="NCBI Taxonomy" id="441696"/>
    <lineage>
        <taxon>Eukaryota</taxon>
        <taxon>Metazoa</taxon>
        <taxon>Chordata</taxon>
        <taxon>Craniata</taxon>
        <taxon>Vertebrata</taxon>
        <taxon>Euteleostomi</taxon>
        <taxon>Archelosauria</taxon>
        <taxon>Archosauria</taxon>
        <taxon>Dinosauria</taxon>
        <taxon>Saurischia</taxon>
        <taxon>Theropoda</taxon>
        <taxon>Coelurosauria</taxon>
        <taxon>Aves</taxon>
        <taxon>Neognathae</taxon>
        <taxon>Neoaves</taxon>
        <taxon>Telluraves</taxon>
        <taxon>Australaves</taxon>
        <taxon>Passeriformes</taxon>
        <taxon>Passeroidea</taxon>
        <taxon>Ploceidae</taxon>
        <taxon>Ploceinae</taxon>
        <taxon>Ploceus</taxon>
    </lineage>
</organism>
<evidence type="ECO:0000313" key="11">
    <source>
        <dbReference type="EMBL" id="NXM11085.1"/>
    </source>
</evidence>
<dbReference type="AlphaFoldDB" id="A0A7L0Y6T5"/>
<keyword evidence="5" id="KW-1133">Transmembrane helix</keyword>
<reference evidence="11 12" key="1">
    <citation type="submission" date="2019-09" db="EMBL/GenBank/DDBJ databases">
        <title>Bird 10,000 Genomes (B10K) Project - Family phase.</title>
        <authorList>
            <person name="Zhang G."/>
        </authorList>
    </citation>
    <scope>NUCLEOTIDE SEQUENCE [LARGE SCALE GENOMIC DNA]</scope>
    <source>
        <strain evidence="11">B10K-DU-001-79</strain>
        <tissue evidence="11">Muscle</tissue>
    </source>
</reference>
<keyword evidence="4" id="KW-1000">Mitochondrion outer membrane</keyword>
<evidence type="ECO:0000256" key="7">
    <source>
        <dbReference type="ARBA" id="ARBA00023136"/>
    </source>
</evidence>
<keyword evidence="12" id="KW-1185">Reference proteome</keyword>
<dbReference type="Proteomes" id="UP000539920">
    <property type="component" value="Unassembled WGS sequence"/>
</dbReference>
<dbReference type="InterPro" id="IPR019392">
    <property type="entry name" value="Miga"/>
</dbReference>
<evidence type="ECO:0000256" key="10">
    <source>
        <dbReference type="SAM" id="MobiDB-lite"/>
    </source>
</evidence>
<name>A0A7L0Y6T5_9PASE</name>
<gene>
    <name evidence="11" type="primary">Miga2</name>
    <name evidence="11" type="ORF">PLONIG_R04455</name>
</gene>
<feature type="non-terminal residue" evidence="11">
    <location>
        <position position="1"/>
    </location>
</feature>
<comment type="subcellular location">
    <subcellularLocation>
        <location evidence="1">Mitochondrion outer membrane</location>
        <topology evidence="1">Multi-pass membrane protein</topology>
    </subcellularLocation>
</comment>
<dbReference type="GO" id="GO:0008053">
    <property type="term" value="P:mitochondrial fusion"/>
    <property type="evidence" value="ECO:0007669"/>
    <property type="project" value="InterPro"/>
</dbReference>
<dbReference type="PANTHER" id="PTHR21508:SF4">
    <property type="entry name" value="MITOGUARDIN 2"/>
    <property type="match status" value="1"/>
</dbReference>
<dbReference type="Pfam" id="PF10265">
    <property type="entry name" value="Miga"/>
    <property type="match status" value="1"/>
</dbReference>
<accession>A0A7L0Y6T5</accession>
<evidence type="ECO:0000256" key="8">
    <source>
        <dbReference type="ARBA" id="ARBA00040959"/>
    </source>
</evidence>
<dbReference type="EMBL" id="VXBC01001252">
    <property type="protein sequence ID" value="NXM11085.1"/>
    <property type="molecule type" value="Genomic_DNA"/>
</dbReference>
<evidence type="ECO:0000256" key="6">
    <source>
        <dbReference type="ARBA" id="ARBA00023128"/>
    </source>
</evidence>
<keyword evidence="7" id="KW-0472">Membrane</keyword>
<evidence type="ECO:0000256" key="9">
    <source>
        <dbReference type="ARBA" id="ARBA00041863"/>
    </source>
</evidence>
<feature type="compositionally biased region" description="Low complexity" evidence="10">
    <location>
        <begin position="121"/>
        <end position="138"/>
    </location>
</feature>
<keyword evidence="3" id="KW-0812">Transmembrane</keyword>
<evidence type="ECO:0000256" key="4">
    <source>
        <dbReference type="ARBA" id="ARBA00022787"/>
    </source>
</evidence>
<feature type="non-terminal residue" evidence="11">
    <location>
        <position position="588"/>
    </location>
</feature>
<comment type="similarity">
    <text evidence="2">Belongs to the mitoguardin family.</text>
</comment>
<evidence type="ECO:0000256" key="5">
    <source>
        <dbReference type="ARBA" id="ARBA00022989"/>
    </source>
</evidence>
<evidence type="ECO:0000256" key="1">
    <source>
        <dbReference type="ARBA" id="ARBA00004374"/>
    </source>
</evidence>
<dbReference type="PANTHER" id="PTHR21508">
    <property type="entry name" value="MITOGUARDIN"/>
    <property type="match status" value="1"/>
</dbReference>